<keyword evidence="9" id="KW-1133">Transmembrane helix</keyword>
<dbReference type="Pfam" id="PF03280">
    <property type="entry name" value="Lipase_chap"/>
    <property type="match status" value="1"/>
</dbReference>
<comment type="similarity">
    <text evidence="3">Belongs to the lipase chaperone family.</text>
</comment>
<keyword evidence="5" id="KW-1003">Cell membrane</keyword>
<dbReference type="GO" id="GO:0051082">
    <property type="term" value="F:unfolded protein binding"/>
    <property type="evidence" value="ECO:0007669"/>
    <property type="project" value="InterPro"/>
</dbReference>
<dbReference type="Proteomes" id="UP000032749">
    <property type="component" value="Chromosome"/>
</dbReference>
<comment type="subcellular location">
    <subcellularLocation>
        <location evidence="2">Cell inner membrane</location>
        <topology evidence="2">Single-pass membrane protein</topology>
        <orientation evidence="2">Periplasmic side</orientation>
    </subcellularLocation>
</comment>
<evidence type="ECO:0000256" key="12">
    <source>
        <dbReference type="ARBA" id="ARBA00023186"/>
    </source>
</evidence>
<evidence type="ECO:0000256" key="8">
    <source>
        <dbReference type="ARBA" id="ARBA00022963"/>
    </source>
</evidence>
<reference evidence="17 18" key="1">
    <citation type="journal article" date="2013" name="Nat. Commun.">
        <title>Genome sequence and functional genomic analysis of the oil-degrading bacterium Oleispira antarctica.</title>
        <authorList>
            <person name="Kube M."/>
            <person name="Chernikova T.N."/>
            <person name="Al-Ramahi Y."/>
            <person name="Beloqui A."/>
            <person name="Lopez-Cortez N."/>
            <person name="Guazzaroni M.E."/>
            <person name="Heipieper H.J."/>
            <person name="Klages S."/>
            <person name="Kotsyurbenko O.R."/>
            <person name="Langer I."/>
            <person name="Nechitaylo T.Y."/>
            <person name="Lunsdorf H."/>
            <person name="Fernandez M."/>
            <person name="Juarez S."/>
            <person name="Ciordia S."/>
            <person name="Singer A."/>
            <person name="Kagan O."/>
            <person name="Egorova O."/>
            <person name="Petit P.A."/>
            <person name="Stogios P."/>
            <person name="Kim Y."/>
            <person name="Tchigvintsev A."/>
            <person name="Flick R."/>
            <person name="Denaro R."/>
            <person name="Genovese M."/>
            <person name="Albar J.P."/>
            <person name="Reva O.N."/>
            <person name="Martinez-Gomariz M."/>
            <person name="Tran H."/>
            <person name="Ferrer M."/>
            <person name="Savchenko A."/>
            <person name="Yakunin A.F."/>
            <person name="Yakimov M.M."/>
            <person name="Golyshina O.V."/>
            <person name="Reinhardt R."/>
            <person name="Golyshin P.N."/>
        </authorList>
    </citation>
    <scope>NUCLEOTIDE SEQUENCE [LARGE SCALE GENOMIC DNA]</scope>
</reference>
<organism evidence="17 18">
    <name type="scientific">Oleispira antarctica RB-8</name>
    <dbReference type="NCBI Taxonomy" id="698738"/>
    <lineage>
        <taxon>Bacteria</taxon>
        <taxon>Pseudomonadati</taxon>
        <taxon>Pseudomonadota</taxon>
        <taxon>Gammaproteobacteria</taxon>
        <taxon>Oceanospirillales</taxon>
        <taxon>Oceanospirillaceae</taxon>
        <taxon>Oleispira</taxon>
    </lineage>
</organism>
<evidence type="ECO:0000256" key="6">
    <source>
        <dbReference type="ARBA" id="ARBA00022519"/>
    </source>
</evidence>
<comment type="function">
    <text evidence="1">May be involved in the folding of the extracellular lipase during its passage through the periplasm.</text>
</comment>
<accession>R4YSA4</accession>
<proteinExistence type="inferred from homology"/>
<evidence type="ECO:0000313" key="18">
    <source>
        <dbReference type="Proteomes" id="UP000032749"/>
    </source>
</evidence>
<keyword evidence="7" id="KW-0812">Transmembrane</keyword>
<sequence length="134" mass="15205">MLINPELAHILTKSVASMPQNLNKKTENRIAFLVSKGLPGIAGTQLATLLMNYYHLQDATNKTTNKTTSLANFLKTEARQNHHLGADVATQLFGNKRAITRYLLERLAIQENPNLSHQQKEQQRQMLKSQLKRQ</sequence>
<evidence type="ECO:0000256" key="2">
    <source>
        <dbReference type="ARBA" id="ARBA00004383"/>
    </source>
</evidence>
<name>R4YSA4_OLEAN</name>
<dbReference type="SUPFAM" id="SSF158855">
    <property type="entry name" value="Lipase chaperone-like"/>
    <property type="match status" value="1"/>
</dbReference>
<dbReference type="GO" id="GO:0005886">
    <property type="term" value="C:plasma membrane"/>
    <property type="evidence" value="ECO:0007669"/>
    <property type="project" value="UniProtKB-SubCell"/>
</dbReference>
<dbReference type="GO" id="GO:0006457">
    <property type="term" value="P:protein folding"/>
    <property type="evidence" value="ECO:0007669"/>
    <property type="project" value="InterPro"/>
</dbReference>
<feature type="region of interest" description="Disordered" evidence="16">
    <location>
        <begin position="114"/>
        <end position="134"/>
    </location>
</feature>
<dbReference type="GO" id="GO:0016042">
    <property type="term" value="P:lipid catabolic process"/>
    <property type="evidence" value="ECO:0007669"/>
    <property type="project" value="UniProtKB-KW"/>
</dbReference>
<dbReference type="KEGG" id="oai:OLEAN_C07930"/>
<evidence type="ECO:0000256" key="3">
    <source>
        <dbReference type="ARBA" id="ARBA00010358"/>
    </source>
</evidence>
<keyword evidence="8" id="KW-0442">Lipid degradation</keyword>
<dbReference type="STRING" id="698738.OLEAN_C07930"/>
<evidence type="ECO:0000256" key="9">
    <source>
        <dbReference type="ARBA" id="ARBA00022989"/>
    </source>
</evidence>
<dbReference type="HOGENOM" id="CLU_1894094_0_0_6"/>
<evidence type="ECO:0000256" key="16">
    <source>
        <dbReference type="SAM" id="MobiDB-lite"/>
    </source>
</evidence>
<dbReference type="EMBL" id="FO203512">
    <property type="protein sequence ID" value="CCK74969.1"/>
    <property type="molecule type" value="Genomic_DNA"/>
</dbReference>
<evidence type="ECO:0000256" key="13">
    <source>
        <dbReference type="ARBA" id="ARBA00030948"/>
    </source>
</evidence>
<evidence type="ECO:0000256" key="14">
    <source>
        <dbReference type="ARBA" id="ARBA00031542"/>
    </source>
</evidence>
<protein>
    <recommendedName>
        <fullName evidence="4">Lipase chaperone</fullName>
    </recommendedName>
    <alternativeName>
        <fullName evidence="15">Lipase foldase</fullName>
    </alternativeName>
    <alternativeName>
        <fullName evidence="13">Lipase helper protein</fullName>
    </alternativeName>
    <alternativeName>
        <fullName evidence="14">Lipase modulator</fullName>
    </alternativeName>
</protein>
<keyword evidence="10" id="KW-0443">Lipid metabolism</keyword>
<evidence type="ECO:0000256" key="10">
    <source>
        <dbReference type="ARBA" id="ARBA00023098"/>
    </source>
</evidence>
<evidence type="ECO:0000256" key="7">
    <source>
        <dbReference type="ARBA" id="ARBA00022692"/>
    </source>
</evidence>
<evidence type="ECO:0000256" key="11">
    <source>
        <dbReference type="ARBA" id="ARBA00023136"/>
    </source>
</evidence>
<dbReference type="AlphaFoldDB" id="R4YSA4"/>
<gene>
    <name evidence="17" type="ORF">OLEAN_C07930</name>
</gene>
<evidence type="ECO:0000256" key="4">
    <source>
        <dbReference type="ARBA" id="ARBA00019692"/>
    </source>
</evidence>
<dbReference type="InterPro" id="IPR004961">
    <property type="entry name" value="Lipase_chaperone"/>
</dbReference>
<evidence type="ECO:0000256" key="1">
    <source>
        <dbReference type="ARBA" id="ARBA00003280"/>
    </source>
</evidence>
<keyword evidence="12" id="KW-0143">Chaperone</keyword>
<evidence type="ECO:0000256" key="5">
    <source>
        <dbReference type="ARBA" id="ARBA00022475"/>
    </source>
</evidence>
<keyword evidence="18" id="KW-1185">Reference proteome</keyword>
<keyword evidence="6" id="KW-0997">Cell inner membrane</keyword>
<keyword evidence="11" id="KW-0472">Membrane</keyword>
<evidence type="ECO:0000313" key="17">
    <source>
        <dbReference type="EMBL" id="CCK74969.1"/>
    </source>
</evidence>
<evidence type="ECO:0000256" key="15">
    <source>
        <dbReference type="ARBA" id="ARBA00033028"/>
    </source>
</evidence>